<feature type="domain" description="CN hydrolase" evidence="2">
    <location>
        <begin position="5"/>
        <end position="238"/>
    </location>
</feature>
<dbReference type="Gene3D" id="3.60.110.10">
    <property type="entry name" value="Carbon-nitrogen hydrolase"/>
    <property type="match status" value="1"/>
</dbReference>
<organism evidence="3 4">
    <name type="scientific">Candidatus Allocopromorpha excrementavium</name>
    <dbReference type="NCBI Taxonomy" id="2840741"/>
    <lineage>
        <taxon>Bacteria</taxon>
        <taxon>Bacillati</taxon>
        <taxon>Bacillota</taxon>
        <taxon>Clostridia</taxon>
        <taxon>Eubacteriales</taxon>
        <taxon>Eubacteriaceae</taxon>
        <taxon>Eubacteriaceae incertae sedis</taxon>
        <taxon>Candidatus Allocopromorpha</taxon>
    </lineage>
</organism>
<dbReference type="PANTHER" id="PTHR23088">
    <property type="entry name" value="NITRILASE-RELATED"/>
    <property type="match status" value="1"/>
</dbReference>
<dbReference type="Pfam" id="PF00795">
    <property type="entry name" value="CN_hydrolase"/>
    <property type="match status" value="1"/>
</dbReference>
<keyword evidence="3" id="KW-0378">Hydrolase</keyword>
<name>A0A9D1HC55_9FIRM</name>
<dbReference type="SUPFAM" id="SSF56317">
    <property type="entry name" value="Carbon-nitrogen hydrolase"/>
    <property type="match status" value="1"/>
</dbReference>
<dbReference type="InterPro" id="IPR036526">
    <property type="entry name" value="C-N_Hydrolase_sf"/>
</dbReference>
<dbReference type="PANTHER" id="PTHR23088:SF27">
    <property type="entry name" value="DEAMINATED GLUTATHIONE AMIDASE"/>
    <property type="match status" value="1"/>
</dbReference>
<accession>A0A9D1HC55</accession>
<dbReference type="PROSITE" id="PS50263">
    <property type="entry name" value="CN_HYDROLASE"/>
    <property type="match status" value="1"/>
</dbReference>
<reference evidence="3" key="1">
    <citation type="submission" date="2020-10" db="EMBL/GenBank/DDBJ databases">
        <authorList>
            <person name="Gilroy R."/>
        </authorList>
    </citation>
    <scope>NUCLEOTIDE SEQUENCE</scope>
    <source>
        <strain evidence="3">CHK176-22527</strain>
    </source>
</reference>
<dbReference type="AlphaFoldDB" id="A0A9D1HC55"/>
<dbReference type="InterPro" id="IPR003010">
    <property type="entry name" value="C-N_Hydrolase"/>
</dbReference>
<gene>
    <name evidence="3" type="ORF">IAD12_03575</name>
</gene>
<proteinExistence type="inferred from homology"/>
<dbReference type="EMBL" id="DVLX01000037">
    <property type="protein sequence ID" value="HIT99316.1"/>
    <property type="molecule type" value="Genomic_DNA"/>
</dbReference>
<sequence length="330" mass="37901">MGRFLNVGVIQMPCDHDTVKSLEWIEEMTERLMQDYHKPDLVVGVECMEAFTPDTIPGAMSDYFASIAKKHHIYFIPGTMYEIDESLPEGKFYNTAPVYNPDGELIGKYRKMAPWRPGEDAAVPGREYLVFDIPEKKTKVGVQICYDMNFPEISRNETLMGAEVLVKLTMDPQELFKLNEHYHYVRALENQAYMVCTNGTGFFGSNHLYGHSQVITPEGNCVWEAGETPTICTVTLDLDLVERCRKYGTIFMDHYMKHLFEYNFPMPYADDFRKAPLYKDLGIAPGNADEYDANVAEIMGEPIGKRAIEEMDVETWQKNLDEFLEKKKAK</sequence>
<evidence type="ECO:0000256" key="1">
    <source>
        <dbReference type="ARBA" id="ARBA00010613"/>
    </source>
</evidence>
<dbReference type="CDD" id="cd07197">
    <property type="entry name" value="nitrilase"/>
    <property type="match status" value="1"/>
</dbReference>
<dbReference type="InterPro" id="IPR001110">
    <property type="entry name" value="UPF0012_CS"/>
</dbReference>
<comment type="similarity">
    <text evidence="1">Belongs to the carbon-nitrogen hydrolase superfamily. NIT1/NIT2 family.</text>
</comment>
<comment type="caution">
    <text evidence="3">The sequence shown here is derived from an EMBL/GenBank/DDBJ whole genome shotgun (WGS) entry which is preliminary data.</text>
</comment>
<dbReference type="Proteomes" id="UP000824159">
    <property type="component" value="Unassembled WGS sequence"/>
</dbReference>
<dbReference type="PROSITE" id="PS01227">
    <property type="entry name" value="UPF0012"/>
    <property type="match status" value="1"/>
</dbReference>
<evidence type="ECO:0000259" key="2">
    <source>
        <dbReference type="PROSITE" id="PS50263"/>
    </source>
</evidence>
<evidence type="ECO:0000313" key="4">
    <source>
        <dbReference type="Proteomes" id="UP000824159"/>
    </source>
</evidence>
<evidence type="ECO:0000313" key="3">
    <source>
        <dbReference type="EMBL" id="HIT99316.1"/>
    </source>
</evidence>
<dbReference type="GO" id="GO:0016787">
    <property type="term" value="F:hydrolase activity"/>
    <property type="evidence" value="ECO:0007669"/>
    <property type="project" value="UniProtKB-KW"/>
</dbReference>
<protein>
    <submittedName>
        <fullName evidence="3">Carbon-nitrogen hydrolase family protein</fullName>
    </submittedName>
</protein>
<reference evidence="3" key="2">
    <citation type="journal article" date="2021" name="PeerJ">
        <title>Extensive microbial diversity within the chicken gut microbiome revealed by metagenomics and culture.</title>
        <authorList>
            <person name="Gilroy R."/>
            <person name="Ravi A."/>
            <person name="Getino M."/>
            <person name="Pursley I."/>
            <person name="Horton D.L."/>
            <person name="Alikhan N.F."/>
            <person name="Baker D."/>
            <person name="Gharbi K."/>
            <person name="Hall N."/>
            <person name="Watson M."/>
            <person name="Adriaenssens E.M."/>
            <person name="Foster-Nyarko E."/>
            <person name="Jarju S."/>
            <person name="Secka A."/>
            <person name="Antonio M."/>
            <person name="Oren A."/>
            <person name="Chaudhuri R.R."/>
            <person name="La Ragione R."/>
            <person name="Hildebrand F."/>
            <person name="Pallen M.J."/>
        </authorList>
    </citation>
    <scope>NUCLEOTIDE SEQUENCE</scope>
    <source>
        <strain evidence="3">CHK176-22527</strain>
    </source>
</reference>